<dbReference type="EMBL" id="SWKU01000008">
    <property type="protein sequence ID" value="KAF3004320.1"/>
    <property type="molecule type" value="Genomic_DNA"/>
</dbReference>
<dbReference type="Pfam" id="PF20684">
    <property type="entry name" value="Fung_rhodopsin"/>
    <property type="match status" value="1"/>
</dbReference>
<reference evidence="8" key="1">
    <citation type="submission" date="2019-04" db="EMBL/GenBank/DDBJ databases">
        <title>Sequencing of skin fungus with MAO and IRED activity.</title>
        <authorList>
            <person name="Marsaioli A.J."/>
            <person name="Bonatto J.M.C."/>
            <person name="Reis Junior O."/>
        </authorList>
    </citation>
    <scope>NUCLEOTIDE SEQUENCE</scope>
    <source>
        <strain evidence="8">30M1</strain>
    </source>
</reference>
<evidence type="ECO:0000256" key="2">
    <source>
        <dbReference type="ARBA" id="ARBA00022692"/>
    </source>
</evidence>
<keyword evidence="4 6" id="KW-0472">Membrane</keyword>
<feature type="transmembrane region" description="Helical" evidence="6">
    <location>
        <begin position="22"/>
        <end position="42"/>
    </location>
</feature>
<dbReference type="OrthoDB" id="10017208at2759"/>
<feature type="transmembrane region" description="Helical" evidence="6">
    <location>
        <begin position="174"/>
        <end position="195"/>
    </location>
</feature>
<dbReference type="GO" id="GO:0016020">
    <property type="term" value="C:membrane"/>
    <property type="evidence" value="ECO:0007669"/>
    <property type="project" value="UniProtKB-SubCell"/>
</dbReference>
<sequence length="325" mass="36383">MLFTDPLTKTNIFQFPVITRQLVANFLLVGLAAVLVSLRFLARRVRRLPIWWDDIAAVVSLVLTSGVLGMHVSYANHGMGYHITELPLANITFIAKQLVAYQIVYIAAICSVKLSYLFFYQRTFPTPEFRKWVWICMGIVLAYWSGCMLQAFLICRPFEMNWNPTIPGGHCANYNVAFATTGVLNAITDLIIMAFPTPLISRLHLATGAKVGLIAIFAIGLFVTGVSIIRITVLLNVNFSDLPYTMHDAAFWSVVEPAVAIINCCIPLLRPLLRAISPGGVWSSIKGSIHIRGESQEDRSRIQKKTSIQFDEYPLTRIEDEAERC</sequence>
<feature type="transmembrane region" description="Helical" evidence="6">
    <location>
        <begin position="249"/>
        <end position="269"/>
    </location>
</feature>
<organism evidence="8 9">
    <name type="scientific">Curvularia kusanoi</name>
    <name type="common">Cochliobolus kusanoi</name>
    <dbReference type="NCBI Taxonomy" id="90978"/>
    <lineage>
        <taxon>Eukaryota</taxon>
        <taxon>Fungi</taxon>
        <taxon>Dikarya</taxon>
        <taxon>Ascomycota</taxon>
        <taxon>Pezizomycotina</taxon>
        <taxon>Dothideomycetes</taxon>
        <taxon>Pleosporomycetidae</taxon>
        <taxon>Pleosporales</taxon>
        <taxon>Pleosporineae</taxon>
        <taxon>Pleosporaceae</taxon>
        <taxon>Curvularia</taxon>
    </lineage>
</organism>
<dbReference type="PANTHER" id="PTHR33048:SF161">
    <property type="entry name" value="INTEGRAL MEMBRANE PROTEIN"/>
    <property type="match status" value="1"/>
</dbReference>
<comment type="similarity">
    <text evidence="5">Belongs to the SAT4 family.</text>
</comment>
<dbReference type="PANTHER" id="PTHR33048">
    <property type="entry name" value="PTH11-LIKE INTEGRAL MEMBRANE PROTEIN (AFU_ORTHOLOGUE AFUA_5G11245)"/>
    <property type="match status" value="1"/>
</dbReference>
<feature type="transmembrane region" description="Helical" evidence="6">
    <location>
        <begin position="132"/>
        <end position="154"/>
    </location>
</feature>
<evidence type="ECO:0000313" key="9">
    <source>
        <dbReference type="Proteomes" id="UP000801428"/>
    </source>
</evidence>
<keyword evidence="2 6" id="KW-0812">Transmembrane</keyword>
<evidence type="ECO:0000256" key="5">
    <source>
        <dbReference type="ARBA" id="ARBA00038359"/>
    </source>
</evidence>
<evidence type="ECO:0000256" key="3">
    <source>
        <dbReference type="ARBA" id="ARBA00022989"/>
    </source>
</evidence>
<gene>
    <name evidence="8" type="ORF">E8E13_009303</name>
</gene>
<keyword evidence="3 6" id="KW-1133">Transmembrane helix</keyword>
<name>A0A9P4TF60_CURKU</name>
<dbReference type="AlphaFoldDB" id="A0A9P4TF60"/>
<accession>A0A9P4TF60</accession>
<comment type="subcellular location">
    <subcellularLocation>
        <location evidence="1">Membrane</location>
        <topology evidence="1">Multi-pass membrane protein</topology>
    </subcellularLocation>
</comment>
<protein>
    <recommendedName>
        <fullName evidence="7">Rhodopsin domain-containing protein</fullName>
    </recommendedName>
</protein>
<dbReference type="Proteomes" id="UP000801428">
    <property type="component" value="Unassembled WGS sequence"/>
</dbReference>
<feature type="domain" description="Rhodopsin" evidence="7">
    <location>
        <begin position="38"/>
        <end position="274"/>
    </location>
</feature>
<dbReference type="InterPro" id="IPR049326">
    <property type="entry name" value="Rhodopsin_dom_fungi"/>
</dbReference>
<feature type="transmembrane region" description="Helical" evidence="6">
    <location>
        <begin position="207"/>
        <end position="229"/>
    </location>
</feature>
<evidence type="ECO:0000259" key="7">
    <source>
        <dbReference type="Pfam" id="PF20684"/>
    </source>
</evidence>
<feature type="transmembrane region" description="Helical" evidence="6">
    <location>
        <begin position="94"/>
        <end position="120"/>
    </location>
</feature>
<evidence type="ECO:0000256" key="1">
    <source>
        <dbReference type="ARBA" id="ARBA00004141"/>
    </source>
</evidence>
<comment type="caution">
    <text evidence="8">The sequence shown here is derived from an EMBL/GenBank/DDBJ whole genome shotgun (WGS) entry which is preliminary data.</text>
</comment>
<evidence type="ECO:0000256" key="4">
    <source>
        <dbReference type="ARBA" id="ARBA00023136"/>
    </source>
</evidence>
<evidence type="ECO:0000313" key="8">
    <source>
        <dbReference type="EMBL" id="KAF3004320.1"/>
    </source>
</evidence>
<proteinExistence type="inferred from homology"/>
<keyword evidence="9" id="KW-1185">Reference proteome</keyword>
<feature type="transmembrane region" description="Helical" evidence="6">
    <location>
        <begin position="54"/>
        <end position="74"/>
    </location>
</feature>
<dbReference type="InterPro" id="IPR052337">
    <property type="entry name" value="SAT4-like"/>
</dbReference>
<evidence type="ECO:0000256" key="6">
    <source>
        <dbReference type="SAM" id="Phobius"/>
    </source>
</evidence>